<gene>
    <name evidence="4" type="ORF">K443DRAFT_13439</name>
</gene>
<comment type="function">
    <text evidence="2">Catalyzes the rate-limiting step of the non-oxidative phase in the pentose phosphate pathway. Catalyzes the reversible conversion of sedheptulose-7-phosphate and D-glyceraldehyde 3-phosphate into erythrose-4-phosphate and beta-D-fructose 6-phosphate.</text>
</comment>
<organism evidence="4 5">
    <name type="scientific">Laccaria amethystina LaAM-08-1</name>
    <dbReference type="NCBI Taxonomy" id="1095629"/>
    <lineage>
        <taxon>Eukaryota</taxon>
        <taxon>Fungi</taxon>
        <taxon>Dikarya</taxon>
        <taxon>Basidiomycota</taxon>
        <taxon>Agaricomycotina</taxon>
        <taxon>Agaricomycetes</taxon>
        <taxon>Agaricomycetidae</taxon>
        <taxon>Agaricales</taxon>
        <taxon>Agaricineae</taxon>
        <taxon>Hydnangiaceae</taxon>
        <taxon>Laccaria</taxon>
    </lineage>
</organism>
<dbReference type="GO" id="GO:0005975">
    <property type="term" value="P:carbohydrate metabolic process"/>
    <property type="evidence" value="ECO:0007669"/>
    <property type="project" value="InterPro"/>
</dbReference>
<dbReference type="PROSITE" id="PS00958">
    <property type="entry name" value="TRANSALDOLASE_2"/>
    <property type="match status" value="1"/>
</dbReference>
<comment type="catalytic activity">
    <reaction evidence="2">
        <text>D-sedoheptulose 7-phosphate + D-glyceraldehyde 3-phosphate = D-erythrose 4-phosphate + beta-D-fructose 6-phosphate</text>
        <dbReference type="Rhea" id="RHEA:17053"/>
        <dbReference type="ChEBI" id="CHEBI:16897"/>
        <dbReference type="ChEBI" id="CHEBI:57483"/>
        <dbReference type="ChEBI" id="CHEBI:57634"/>
        <dbReference type="ChEBI" id="CHEBI:59776"/>
        <dbReference type="EC" id="2.2.1.2"/>
    </reaction>
</comment>
<reference evidence="4 5" key="1">
    <citation type="submission" date="2014-04" db="EMBL/GenBank/DDBJ databases">
        <authorList>
            <consortium name="DOE Joint Genome Institute"/>
            <person name="Kuo A."/>
            <person name="Kohler A."/>
            <person name="Nagy L.G."/>
            <person name="Floudas D."/>
            <person name="Copeland A."/>
            <person name="Barry K.W."/>
            <person name="Cichocki N."/>
            <person name="Veneault-Fourrey C."/>
            <person name="LaButti K."/>
            <person name="Lindquist E.A."/>
            <person name="Lipzen A."/>
            <person name="Lundell T."/>
            <person name="Morin E."/>
            <person name="Murat C."/>
            <person name="Sun H."/>
            <person name="Tunlid A."/>
            <person name="Henrissat B."/>
            <person name="Grigoriev I.V."/>
            <person name="Hibbett D.S."/>
            <person name="Martin F."/>
            <person name="Nordberg H.P."/>
            <person name="Cantor M.N."/>
            <person name="Hua S.X."/>
        </authorList>
    </citation>
    <scope>NUCLEOTIDE SEQUENCE [LARGE SCALE GENOMIC DNA]</scope>
    <source>
        <strain evidence="4 5">LaAM-08-1</strain>
    </source>
</reference>
<evidence type="ECO:0000313" key="4">
    <source>
        <dbReference type="EMBL" id="KIJ92654.1"/>
    </source>
</evidence>
<comment type="pathway">
    <text evidence="2">Carbohydrate degradation; pentose phosphate pathway; D-glyceraldehyde 3-phosphate and beta-D-fructose 6-phosphate from D-ribose 5-phosphate and D-xylulose 5-phosphate (non-oxidative stage): step 2/3.</text>
</comment>
<dbReference type="OrthoDB" id="2015515at2759"/>
<dbReference type="PANTHER" id="PTHR10683:SF18">
    <property type="entry name" value="TRANSALDOLASE"/>
    <property type="match status" value="1"/>
</dbReference>
<dbReference type="PROSITE" id="PS01054">
    <property type="entry name" value="TRANSALDOLASE_1"/>
    <property type="match status" value="1"/>
</dbReference>
<keyword evidence="5" id="KW-1185">Reference proteome</keyword>
<keyword evidence="2" id="KW-0570">Pentose shunt</keyword>
<name>A0A0C9WIB5_9AGAR</name>
<dbReference type="Proteomes" id="UP000054477">
    <property type="component" value="Unassembled WGS sequence"/>
</dbReference>
<feature type="compositionally biased region" description="Low complexity" evidence="3">
    <location>
        <begin position="306"/>
        <end position="317"/>
    </location>
</feature>
<keyword evidence="1" id="KW-0704">Schiff base</keyword>
<evidence type="ECO:0000256" key="1">
    <source>
        <dbReference type="ARBA" id="ARBA00023270"/>
    </source>
</evidence>
<feature type="region of interest" description="Disordered" evidence="3">
    <location>
        <begin position="293"/>
        <end position="317"/>
    </location>
</feature>
<dbReference type="Pfam" id="PF00923">
    <property type="entry name" value="TAL_FSA"/>
    <property type="match status" value="1"/>
</dbReference>
<dbReference type="SUPFAM" id="SSF51569">
    <property type="entry name" value="Aldolase"/>
    <property type="match status" value="1"/>
</dbReference>
<dbReference type="PANTHER" id="PTHR10683">
    <property type="entry name" value="TRANSALDOLASE"/>
    <property type="match status" value="1"/>
</dbReference>
<dbReference type="InterPro" id="IPR018225">
    <property type="entry name" value="Transaldolase_AS"/>
</dbReference>
<dbReference type="GO" id="GO:0004801">
    <property type="term" value="F:transaldolase activity"/>
    <property type="evidence" value="ECO:0007669"/>
    <property type="project" value="UniProtKB-EC"/>
</dbReference>
<dbReference type="GO" id="GO:0006098">
    <property type="term" value="P:pentose-phosphate shunt"/>
    <property type="evidence" value="ECO:0007669"/>
    <property type="project" value="UniProtKB-UniPathway"/>
</dbReference>
<evidence type="ECO:0000256" key="3">
    <source>
        <dbReference type="SAM" id="MobiDB-lite"/>
    </source>
</evidence>
<dbReference type="InterPro" id="IPR001585">
    <property type="entry name" value="TAL/FSA"/>
</dbReference>
<evidence type="ECO:0000313" key="5">
    <source>
        <dbReference type="Proteomes" id="UP000054477"/>
    </source>
</evidence>
<dbReference type="STRING" id="1095629.A0A0C9WIB5"/>
<dbReference type="UniPathway" id="UPA00115">
    <property type="reaction ID" value="UER00414"/>
</dbReference>
<dbReference type="HOGENOM" id="CLU_047470_0_1_1"/>
<protein>
    <recommendedName>
        <fullName evidence="2">Transaldolase</fullName>
        <ecNumber evidence="2">2.2.1.2</ecNumber>
    </recommendedName>
</protein>
<dbReference type="Gene3D" id="3.20.20.70">
    <property type="entry name" value="Aldolase class I"/>
    <property type="match status" value="1"/>
</dbReference>
<reference evidence="5" key="2">
    <citation type="submission" date="2015-01" db="EMBL/GenBank/DDBJ databases">
        <title>Evolutionary Origins and Diversification of the Mycorrhizal Mutualists.</title>
        <authorList>
            <consortium name="DOE Joint Genome Institute"/>
            <consortium name="Mycorrhizal Genomics Consortium"/>
            <person name="Kohler A."/>
            <person name="Kuo A."/>
            <person name="Nagy L.G."/>
            <person name="Floudas D."/>
            <person name="Copeland A."/>
            <person name="Barry K.W."/>
            <person name="Cichocki N."/>
            <person name="Veneault-Fourrey C."/>
            <person name="LaButti K."/>
            <person name="Lindquist E.A."/>
            <person name="Lipzen A."/>
            <person name="Lundell T."/>
            <person name="Morin E."/>
            <person name="Murat C."/>
            <person name="Riley R."/>
            <person name="Ohm R."/>
            <person name="Sun H."/>
            <person name="Tunlid A."/>
            <person name="Henrissat B."/>
            <person name="Grigoriev I.V."/>
            <person name="Hibbett D.S."/>
            <person name="Martin F."/>
        </authorList>
    </citation>
    <scope>NUCLEOTIDE SEQUENCE [LARGE SCALE GENOMIC DNA]</scope>
    <source>
        <strain evidence="5">LaAM-08-1</strain>
    </source>
</reference>
<proteinExistence type="predicted"/>
<dbReference type="AlphaFoldDB" id="A0A0C9WIB5"/>
<dbReference type="EMBL" id="KN838894">
    <property type="protein sequence ID" value="KIJ92654.1"/>
    <property type="molecule type" value="Genomic_DNA"/>
</dbReference>
<accession>A0A0C9WIB5</accession>
<dbReference type="EC" id="2.2.1.2" evidence="2"/>
<dbReference type="InterPro" id="IPR013785">
    <property type="entry name" value="Aldolase_TIM"/>
</dbReference>
<evidence type="ECO:0000256" key="2">
    <source>
        <dbReference type="RuleBase" id="RU000501"/>
    </source>
</evidence>
<keyword evidence="2" id="KW-0808">Transferase</keyword>
<sequence>MATDSEFEFTALDALRHSGIAIASDGAEYLKIKEFNPTDATSNPSLVSHALSKPEYVHIFTDAVHYARSTLPTASLEEQTELAMDRLLVQVGAEILNIIPGRVSVSVDPRLGYDYHGILNKAKSLTSLFNALSPPIPPSRVLIKIPATYPGILAAHTLESLPSSPIHTNLTLVFGRVQAVACAQAGVSVISPFIGRVKDWWDARALDVGLISESEEEVRKKKEANVEDHPGIKLVREVRSAYTRMGTKTQVMAAGFRSVDEIVEVGRYGSEGGPDLVTLPPELLDGLRRREGVVRADDSTSPPPASTSTPTPLTTPLYFDPTSPDPEGTLFENGLKEEGGIALDKVPEGLEKFSKDARKLEGRVRCALEVLSKAAAARGKSQMGVVGPDGENGQLERMTTTMTTLVTKKGLEGIEWVEQASNLNLNLCAVVQEGVTAVGQCLGQSVKVK</sequence>